<comment type="pathway">
    <text evidence="15">Cofactor biosynthesis; tocopherol biosynthesis.</text>
</comment>
<comment type="similarity">
    <text evidence="3">Belongs to the polyprenol kinase family.</text>
</comment>
<keyword evidence="6" id="KW-0808">Transferase</keyword>
<dbReference type="SUPFAM" id="SSF144232">
    <property type="entry name" value="HIT/MYND zinc finger-like"/>
    <property type="match status" value="1"/>
</dbReference>
<keyword evidence="9 18" id="KW-0863">Zinc-finger</keyword>
<keyword evidence="5" id="KW-0934">Plastid</keyword>
<dbReference type="Gene3D" id="6.10.140.2220">
    <property type="match status" value="1"/>
</dbReference>
<dbReference type="AlphaFoldDB" id="A0AAW0D358"/>
<dbReference type="PROSITE" id="PS50865">
    <property type="entry name" value="ZF_MYND_2"/>
    <property type="match status" value="1"/>
</dbReference>
<sequence length="661" mass="74200">MHPALHLNNLRRLPPAVRSAAAAAISANIDPHRAVESIRLVRDYAAATKPEHERALVVPALYLILDPLKIPNLDLLPTKSVSDAPPSESDISITKAMFALEGLFQLRLPKSMGVDLWSRILPWVRFLHLYNHGNLSRAADTEPGLFTDSLPFASQFLDHTPTFHLMASTPSFWFMLGRAWLYSTKMTDSTKPFSVFNMINRFTTIKEVAETFNMDELLNGVGGTLSSLACLVVEYLDALILESDKSDSALREEHYVTFVGGVVVFLNLIDPALRDPSIQTSPSKLGEQLLARPILRVLFRLLFSLTKTVVEETPAALEHLFMLLLALLVSKAGWTQLPVAVKSGFIPALLLCARSTYAHCLAEQLRFCFQRILSPALISHVLLSALDAGWLDIETSAKEITFQSPDFRRTWTEFASLVNERLLVLHTFDTSYTAMRACDNLECSTLDTKKKFRRCSGCRSFYYCSSTCQRADWTRGGHRNTCCSYGTLLIGERNNDEFSSRQRSFLRAVIHHDYQKERINIHSQQATVLRQYPHTTTITLYDYTKGAVHIHVNTAPQSFESLRLDGPEWKDIVSRAVASRGRMGVDVAVLTENGPVGSRCLAVPLRSNSGVITHKLRELASTLNPSTYNLDDQARDRQAMYIVKTISRIHETNDVHVTEIH</sequence>
<evidence type="ECO:0000256" key="2">
    <source>
        <dbReference type="ARBA" id="ARBA00004229"/>
    </source>
</evidence>
<keyword evidence="7" id="KW-0812">Transmembrane</keyword>
<evidence type="ECO:0000313" key="21">
    <source>
        <dbReference type="Proteomes" id="UP001362999"/>
    </source>
</evidence>
<evidence type="ECO:0000256" key="3">
    <source>
        <dbReference type="ARBA" id="ARBA00010794"/>
    </source>
</evidence>
<dbReference type="EC" id="2.7.1.182" evidence="16"/>
<feature type="domain" description="MYND-type" evidence="19">
    <location>
        <begin position="440"/>
        <end position="482"/>
    </location>
</feature>
<keyword evidence="4" id="KW-0150">Chloroplast</keyword>
<evidence type="ECO:0000256" key="16">
    <source>
        <dbReference type="ARBA" id="ARBA00039024"/>
    </source>
</evidence>
<accession>A0AAW0D358</accession>
<dbReference type="InterPro" id="IPR002893">
    <property type="entry name" value="Znf_MYND"/>
</dbReference>
<keyword evidence="14" id="KW-0472">Membrane</keyword>
<evidence type="ECO:0000256" key="13">
    <source>
        <dbReference type="ARBA" id="ARBA00022989"/>
    </source>
</evidence>
<evidence type="ECO:0000256" key="5">
    <source>
        <dbReference type="ARBA" id="ARBA00022640"/>
    </source>
</evidence>
<comment type="subcellular location">
    <subcellularLocation>
        <location evidence="1">Membrane</location>
        <topology evidence="1">Multi-pass membrane protein</topology>
    </subcellularLocation>
    <subcellularLocation>
        <location evidence="2">Plastid</location>
        <location evidence="2">Chloroplast</location>
    </subcellularLocation>
</comment>
<evidence type="ECO:0000256" key="1">
    <source>
        <dbReference type="ARBA" id="ARBA00004141"/>
    </source>
</evidence>
<organism evidence="20 21">
    <name type="scientific">Favolaschia claudopus</name>
    <dbReference type="NCBI Taxonomy" id="2862362"/>
    <lineage>
        <taxon>Eukaryota</taxon>
        <taxon>Fungi</taxon>
        <taxon>Dikarya</taxon>
        <taxon>Basidiomycota</taxon>
        <taxon>Agaricomycotina</taxon>
        <taxon>Agaricomycetes</taxon>
        <taxon>Agaricomycetidae</taxon>
        <taxon>Agaricales</taxon>
        <taxon>Marasmiineae</taxon>
        <taxon>Mycenaceae</taxon>
        <taxon>Favolaschia</taxon>
    </lineage>
</organism>
<keyword evidence="10" id="KW-0418">Kinase</keyword>
<dbReference type="PANTHER" id="PTHR32523">
    <property type="entry name" value="PHYTOL KINASE 1, CHLOROPLASTIC"/>
    <property type="match status" value="1"/>
</dbReference>
<keyword evidence="11" id="KW-0862">Zinc</keyword>
<evidence type="ECO:0000256" key="9">
    <source>
        <dbReference type="ARBA" id="ARBA00022771"/>
    </source>
</evidence>
<keyword evidence="21" id="KW-1185">Reference proteome</keyword>
<proteinExistence type="inferred from homology"/>
<dbReference type="GO" id="GO:0008270">
    <property type="term" value="F:zinc ion binding"/>
    <property type="evidence" value="ECO:0007669"/>
    <property type="project" value="UniProtKB-KW"/>
</dbReference>
<evidence type="ECO:0000256" key="4">
    <source>
        <dbReference type="ARBA" id="ARBA00022528"/>
    </source>
</evidence>
<keyword evidence="8" id="KW-0479">Metal-binding</keyword>
<keyword evidence="13" id="KW-1133">Transmembrane helix</keyword>
<dbReference type="InterPro" id="IPR039606">
    <property type="entry name" value="Phytol/farnesol_kinase"/>
</dbReference>
<dbReference type="GO" id="GO:0016020">
    <property type="term" value="C:membrane"/>
    <property type="evidence" value="ECO:0007669"/>
    <property type="project" value="UniProtKB-SubCell"/>
</dbReference>
<dbReference type="PANTHER" id="PTHR32523:SF8">
    <property type="entry name" value="DOLICHOL KINASE"/>
    <property type="match status" value="1"/>
</dbReference>
<comment type="caution">
    <text evidence="20">The sequence shown here is derived from an EMBL/GenBank/DDBJ whole genome shotgun (WGS) entry which is preliminary data.</text>
</comment>
<comment type="catalytic activity">
    <reaction evidence="17">
        <text>phytol + CTP = phytyl phosphate + CDP + H(+)</text>
        <dbReference type="Rhea" id="RHEA:38055"/>
        <dbReference type="ChEBI" id="CHEBI:15378"/>
        <dbReference type="ChEBI" id="CHEBI:17327"/>
        <dbReference type="ChEBI" id="CHEBI:37563"/>
        <dbReference type="ChEBI" id="CHEBI:58069"/>
        <dbReference type="ChEBI" id="CHEBI:75483"/>
        <dbReference type="EC" id="2.7.1.182"/>
    </reaction>
</comment>
<protein>
    <recommendedName>
        <fullName evidence="16">phytol kinase</fullName>
        <ecNumber evidence="16">2.7.1.182</ecNumber>
    </recommendedName>
</protein>
<evidence type="ECO:0000256" key="17">
    <source>
        <dbReference type="ARBA" id="ARBA00048889"/>
    </source>
</evidence>
<evidence type="ECO:0000256" key="8">
    <source>
        <dbReference type="ARBA" id="ARBA00022723"/>
    </source>
</evidence>
<evidence type="ECO:0000256" key="12">
    <source>
        <dbReference type="ARBA" id="ARBA00022946"/>
    </source>
</evidence>
<dbReference type="Proteomes" id="UP001362999">
    <property type="component" value="Unassembled WGS sequence"/>
</dbReference>
<reference evidence="20 21" key="1">
    <citation type="journal article" date="2024" name="J Genomics">
        <title>Draft genome sequencing and assembly of Favolaschia claudopus CIRM-BRFM 2984 isolated from oak limbs.</title>
        <authorList>
            <person name="Navarro D."/>
            <person name="Drula E."/>
            <person name="Chaduli D."/>
            <person name="Cazenave R."/>
            <person name="Ahrendt S."/>
            <person name="Wang J."/>
            <person name="Lipzen A."/>
            <person name="Daum C."/>
            <person name="Barry K."/>
            <person name="Grigoriev I.V."/>
            <person name="Favel A."/>
            <person name="Rosso M.N."/>
            <person name="Martin F."/>
        </authorList>
    </citation>
    <scope>NUCLEOTIDE SEQUENCE [LARGE SCALE GENOMIC DNA]</scope>
    <source>
        <strain evidence="20 21">CIRM-BRFM 2984</strain>
    </source>
</reference>
<gene>
    <name evidence="20" type="ORF">R3P38DRAFT_2883408</name>
</gene>
<evidence type="ECO:0000256" key="7">
    <source>
        <dbReference type="ARBA" id="ARBA00022692"/>
    </source>
</evidence>
<dbReference type="EMBL" id="JAWWNJ010000011">
    <property type="protein sequence ID" value="KAK7045310.1"/>
    <property type="molecule type" value="Genomic_DNA"/>
</dbReference>
<evidence type="ECO:0000259" key="19">
    <source>
        <dbReference type="PROSITE" id="PS50865"/>
    </source>
</evidence>
<evidence type="ECO:0000256" key="10">
    <source>
        <dbReference type="ARBA" id="ARBA00022777"/>
    </source>
</evidence>
<keyword evidence="12" id="KW-0809">Transit peptide</keyword>
<evidence type="ECO:0000256" key="15">
    <source>
        <dbReference type="ARBA" id="ARBA00024015"/>
    </source>
</evidence>
<evidence type="ECO:0000256" key="11">
    <source>
        <dbReference type="ARBA" id="ARBA00022833"/>
    </source>
</evidence>
<evidence type="ECO:0000256" key="14">
    <source>
        <dbReference type="ARBA" id="ARBA00023136"/>
    </source>
</evidence>
<dbReference type="Pfam" id="PF01753">
    <property type="entry name" value="zf-MYND"/>
    <property type="match status" value="1"/>
</dbReference>
<evidence type="ECO:0000256" key="6">
    <source>
        <dbReference type="ARBA" id="ARBA00022679"/>
    </source>
</evidence>
<evidence type="ECO:0000256" key="18">
    <source>
        <dbReference type="PROSITE-ProRule" id="PRU00134"/>
    </source>
</evidence>
<name>A0AAW0D358_9AGAR</name>
<evidence type="ECO:0000313" key="20">
    <source>
        <dbReference type="EMBL" id="KAK7045310.1"/>
    </source>
</evidence>
<dbReference type="GO" id="GO:0010276">
    <property type="term" value="F:phytol kinase activity"/>
    <property type="evidence" value="ECO:0007669"/>
    <property type="project" value="UniProtKB-EC"/>
</dbReference>